<dbReference type="GO" id="GO:0003677">
    <property type="term" value="F:DNA binding"/>
    <property type="evidence" value="ECO:0007669"/>
    <property type="project" value="InterPro"/>
</dbReference>
<evidence type="ECO:0000256" key="4">
    <source>
        <dbReference type="ARBA" id="ARBA00022840"/>
    </source>
</evidence>
<dbReference type="GO" id="GO:0016787">
    <property type="term" value="F:hydrolase activity"/>
    <property type="evidence" value="ECO:0007669"/>
    <property type="project" value="UniProtKB-UniRule"/>
</dbReference>
<evidence type="ECO:0000313" key="12">
    <source>
        <dbReference type="EMBL" id="VBB18694.1"/>
    </source>
</evidence>
<feature type="compositionally biased region" description="Basic and acidic residues" evidence="10">
    <location>
        <begin position="96"/>
        <end position="112"/>
    </location>
</feature>
<keyword evidence="1 9" id="KW-0547">Nucleotide-binding</keyword>
<reference evidence="12 13" key="1">
    <citation type="submission" date="2018-10" db="EMBL/GenBank/DDBJ databases">
        <authorList>
            <consortium name="IHU Genomes"/>
        </authorList>
    </citation>
    <scope>NUCLEOTIDE SEQUENCE [LARGE SCALE GENOMIC DNA]</scope>
    <source>
        <strain evidence="12 13">A1</strain>
    </source>
</reference>
<protein>
    <recommendedName>
        <fullName evidence="7">DNA 3'-5' helicase</fullName>
        <ecNumber evidence="7">5.6.2.4</ecNumber>
    </recommendedName>
</protein>
<dbReference type="EC" id="5.6.2.4" evidence="7"/>
<comment type="catalytic activity">
    <reaction evidence="6">
        <text>Couples ATP hydrolysis with the unwinding of duplex DNA by translocating in the 3'-5' direction.</text>
        <dbReference type="EC" id="5.6.2.4"/>
    </reaction>
</comment>
<dbReference type="CDD" id="cd18807">
    <property type="entry name" value="SF1_C_UvrD"/>
    <property type="match status" value="1"/>
</dbReference>
<dbReference type="Gene3D" id="3.40.50.300">
    <property type="entry name" value="P-loop containing nucleotide triphosphate hydrolases"/>
    <property type="match status" value="2"/>
</dbReference>
<evidence type="ECO:0000256" key="7">
    <source>
        <dbReference type="ARBA" id="ARBA00034808"/>
    </source>
</evidence>
<dbReference type="PANTHER" id="PTHR11070">
    <property type="entry name" value="UVRD / RECB / PCRA DNA HELICASE FAMILY MEMBER"/>
    <property type="match status" value="1"/>
</dbReference>
<keyword evidence="2 9" id="KW-0378">Hydrolase</keyword>
<dbReference type="GO" id="GO:0005524">
    <property type="term" value="F:ATP binding"/>
    <property type="evidence" value="ECO:0007669"/>
    <property type="project" value="UniProtKB-UniRule"/>
</dbReference>
<dbReference type="InterPro" id="IPR014017">
    <property type="entry name" value="DNA_helicase_UvrD-like_C"/>
</dbReference>
<accession>A0A5K0UB16</accession>
<keyword evidence="13" id="KW-1185">Reference proteome</keyword>
<feature type="domain" description="UvrD-like helicase ATP-binding" evidence="11">
    <location>
        <begin position="128"/>
        <end position="346"/>
    </location>
</feature>
<keyword evidence="4 9" id="KW-0067">ATP-binding</keyword>
<dbReference type="EMBL" id="UPSH01000001">
    <property type="protein sequence ID" value="VBB18694.1"/>
    <property type="molecule type" value="Genomic_DNA"/>
</dbReference>
<proteinExistence type="predicted"/>
<keyword evidence="3 9" id="KW-0347">Helicase</keyword>
<dbReference type="Proteomes" id="UP000594342">
    <property type="component" value="Unassembled WGS sequence"/>
</dbReference>
<dbReference type="PROSITE" id="PS51198">
    <property type="entry name" value="UVRD_HELICASE_ATP_BIND"/>
    <property type="match status" value="1"/>
</dbReference>
<dbReference type="Pfam" id="PF13361">
    <property type="entry name" value="UvrD_C"/>
    <property type="match status" value="2"/>
</dbReference>
<dbReference type="CDD" id="cd17932">
    <property type="entry name" value="DEXQc_UvrD"/>
    <property type="match status" value="1"/>
</dbReference>
<evidence type="ECO:0000256" key="6">
    <source>
        <dbReference type="ARBA" id="ARBA00034617"/>
    </source>
</evidence>
<evidence type="ECO:0000256" key="10">
    <source>
        <dbReference type="SAM" id="MobiDB-lite"/>
    </source>
</evidence>
<dbReference type="Pfam" id="PF00580">
    <property type="entry name" value="UvrD-helicase"/>
    <property type="match status" value="1"/>
</dbReference>
<organism evidence="12 13">
    <name type="scientific">Yasminevirus sp. GU-2018</name>
    <dbReference type="NCBI Taxonomy" id="2420051"/>
    <lineage>
        <taxon>Viruses</taxon>
        <taxon>Varidnaviria</taxon>
        <taxon>Bamfordvirae</taxon>
        <taxon>Nucleocytoviricota</taxon>
        <taxon>Megaviricetes</taxon>
        <taxon>Imitervirales</taxon>
        <taxon>Mimiviridae</taxon>
        <taxon>Klosneuvirinae</taxon>
        <taxon>Yasminevirus</taxon>
        <taxon>Yasminevirus saudimassiliense</taxon>
    </lineage>
</organism>
<gene>
    <name evidence="12" type="ORF">YASMINEVIRUS_1225</name>
</gene>
<dbReference type="PANTHER" id="PTHR11070:SF2">
    <property type="entry name" value="ATP-DEPENDENT DNA HELICASE SRS2"/>
    <property type="match status" value="1"/>
</dbReference>
<evidence type="ECO:0000256" key="1">
    <source>
        <dbReference type="ARBA" id="ARBA00022741"/>
    </source>
</evidence>
<evidence type="ECO:0000256" key="8">
    <source>
        <dbReference type="ARBA" id="ARBA00048988"/>
    </source>
</evidence>
<sequence length="971" mass="112857">MSNSLNIDNNSDLGKSKIDPLAILSERLKFKNESTSSGTNTLNSVKALKASVKKTGIASTAGLTKSDLQKLRHRLGAYGPIDQIKGSTSANADTTYHSDKNNTDVETNETKPDQVNDRTIKFGKKSISLTDEQYEIVTAERDKHYKIIACAGSGKTTTILCRIKYLIDSGVKPWQIMLTTFNVDAAENMKMRMHDLFGFKINIYVGTIDALAYRFYNAYFKRPDFVGVSEYCSEFLKFLKEDNEKTKKLRARFEYVFFDEFQDCNDVQFDIIREFAKTARVTVIGDDAQNVYQWRGSNMDFILNFENYINSIQNHKIVVSSENELKGTPVAIGCVVKTLKKNFRSTPEIINLANASIKNNTDQIPKEMLSTNKSYDRLPRVNKYLNEEEQAQYTLAYIIRYIKNKIPQDQIAVLSRNNYSIKYVEEAIEKHNIKVKNTAVKGNNGIDVDDDKDNNIDPVVNYVSLINDDTKDTKPKIMKDHITLTTVHKAKGLEWDVVFVLSCNDDKFPSETTPVKIQEDRRLFYVASTRAKRYLNFSFTSNSISRFIGELDRSLYVFEKYHPKYFVYRDDRNIKFKNGVTQLIEMLEPRDIQFLRDTGILPPIIPHTRRVHAPHKYSNYIDQYYLQSDYGTYIDRYISRQLGIKCPGSGGLVDSVANRVLNTVCLPKPLHDMYVKYNYNIQRKLDLMFDKLINIERNNSNSWDDNHTGDNHVSPDNMQKDSNVNEHVNIEDLVKNLDRSADDPHYIQSIERENIPALEELVDTLIRRSIEIGVYPSQLHVAPSNYMPYEFREKFETSYKNYRKFDPKRPQIDVRKDVYNVSLCQNVYDGRRRLLYKDCFDEFDTDKGLYNDIDAWAHSYRHRRIYTKMCLVHKGYGICGELDMIDLTKDGETIIDVKCSLNSEYKLEWIIQLMMYSALYKHNFRKVINKLGVYNPLRGTYTEVDLENWNHHLDLLIFMDNVRTLRMKNQK</sequence>
<evidence type="ECO:0000256" key="9">
    <source>
        <dbReference type="PROSITE-ProRule" id="PRU00560"/>
    </source>
</evidence>
<keyword evidence="5" id="KW-0413">Isomerase</keyword>
<evidence type="ECO:0000259" key="11">
    <source>
        <dbReference type="PROSITE" id="PS51198"/>
    </source>
</evidence>
<dbReference type="GO" id="GO:0000725">
    <property type="term" value="P:recombinational repair"/>
    <property type="evidence" value="ECO:0007669"/>
    <property type="project" value="TreeGrafter"/>
</dbReference>
<dbReference type="InterPro" id="IPR000212">
    <property type="entry name" value="DNA_helicase_UvrD/REP"/>
</dbReference>
<evidence type="ECO:0000256" key="2">
    <source>
        <dbReference type="ARBA" id="ARBA00022801"/>
    </source>
</evidence>
<dbReference type="GO" id="GO:0043138">
    <property type="term" value="F:3'-5' DNA helicase activity"/>
    <property type="evidence" value="ECO:0007669"/>
    <property type="project" value="UniProtKB-EC"/>
</dbReference>
<dbReference type="InterPro" id="IPR027417">
    <property type="entry name" value="P-loop_NTPase"/>
</dbReference>
<comment type="catalytic activity">
    <reaction evidence="8">
        <text>ATP + H2O = ADP + phosphate + H(+)</text>
        <dbReference type="Rhea" id="RHEA:13065"/>
        <dbReference type="ChEBI" id="CHEBI:15377"/>
        <dbReference type="ChEBI" id="CHEBI:15378"/>
        <dbReference type="ChEBI" id="CHEBI:30616"/>
        <dbReference type="ChEBI" id="CHEBI:43474"/>
        <dbReference type="ChEBI" id="CHEBI:456216"/>
        <dbReference type="EC" id="5.6.2.4"/>
    </reaction>
</comment>
<evidence type="ECO:0000256" key="5">
    <source>
        <dbReference type="ARBA" id="ARBA00023235"/>
    </source>
</evidence>
<dbReference type="SUPFAM" id="SSF52540">
    <property type="entry name" value="P-loop containing nucleoside triphosphate hydrolases"/>
    <property type="match status" value="1"/>
</dbReference>
<evidence type="ECO:0000256" key="3">
    <source>
        <dbReference type="ARBA" id="ARBA00022806"/>
    </source>
</evidence>
<comment type="caution">
    <text evidence="12">The sequence shown here is derived from an EMBL/GenBank/DDBJ whole genome shotgun (WGS) entry which is preliminary data.</text>
</comment>
<feature type="binding site" evidence="9">
    <location>
        <begin position="149"/>
        <end position="156"/>
    </location>
    <ligand>
        <name>ATP</name>
        <dbReference type="ChEBI" id="CHEBI:30616"/>
    </ligand>
</feature>
<name>A0A5K0UB16_9VIRU</name>
<dbReference type="InterPro" id="IPR014016">
    <property type="entry name" value="UvrD-like_ATP-bd"/>
</dbReference>
<feature type="region of interest" description="Disordered" evidence="10">
    <location>
        <begin position="89"/>
        <end position="112"/>
    </location>
</feature>
<evidence type="ECO:0000313" key="13">
    <source>
        <dbReference type="Proteomes" id="UP000594342"/>
    </source>
</evidence>